<comment type="caution">
    <text evidence="3">The sequence shown here is derived from an EMBL/GenBank/DDBJ whole genome shotgun (WGS) entry which is preliminary data.</text>
</comment>
<proteinExistence type="predicted"/>
<gene>
    <name evidence="3" type="ORF">PSON_ATCC_30995.1.T0990139</name>
</gene>
<evidence type="ECO:0008006" key="5">
    <source>
        <dbReference type="Google" id="ProtNLM"/>
    </source>
</evidence>
<keyword evidence="2" id="KW-0472">Membrane</keyword>
<dbReference type="OrthoDB" id="290352at2759"/>
<sequence length="205" mass="24375">MILTQMNLTSLIQNVKLNYHKQFCTINICYALFSLQHQSIIFFILIFTHLFIKQVYQFNHHFICIIYFRKHRNTITLHFKNFQKQHFLKNFDYFFYYINITQNSFVQMNIQTQQITITSEKVLKTQGDSSENVIPDSDQEENLQSPFYKGIPSSQSKPFKHIRFSGTNQICYIPRKGKKDLSPSPTRKSSQSIQSILKNKDRVNK</sequence>
<keyword evidence="2" id="KW-0812">Transmembrane</keyword>
<evidence type="ECO:0000256" key="1">
    <source>
        <dbReference type="SAM" id="MobiDB-lite"/>
    </source>
</evidence>
<evidence type="ECO:0000256" key="2">
    <source>
        <dbReference type="SAM" id="Phobius"/>
    </source>
</evidence>
<dbReference type="EMBL" id="CAJJDN010000099">
    <property type="protein sequence ID" value="CAD8111951.1"/>
    <property type="molecule type" value="Genomic_DNA"/>
</dbReference>
<feature type="compositionally biased region" description="Polar residues" evidence="1">
    <location>
        <begin position="183"/>
        <end position="197"/>
    </location>
</feature>
<protein>
    <recommendedName>
        <fullName evidence="5">Transmembrane protein</fullName>
    </recommendedName>
</protein>
<evidence type="ECO:0000313" key="4">
    <source>
        <dbReference type="Proteomes" id="UP000692954"/>
    </source>
</evidence>
<keyword evidence="2" id="KW-1133">Transmembrane helix</keyword>
<evidence type="ECO:0000313" key="3">
    <source>
        <dbReference type="EMBL" id="CAD8111951.1"/>
    </source>
</evidence>
<feature type="transmembrane region" description="Helical" evidence="2">
    <location>
        <begin position="28"/>
        <end position="52"/>
    </location>
</feature>
<dbReference type="Proteomes" id="UP000692954">
    <property type="component" value="Unassembled WGS sequence"/>
</dbReference>
<feature type="region of interest" description="Disordered" evidence="1">
    <location>
        <begin position="174"/>
        <end position="205"/>
    </location>
</feature>
<name>A0A8S1QAZ6_9CILI</name>
<accession>A0A8S1QAZ6</accession>
<reference evidence="3" key="1">
    <citation type="submission" date="2021-01" db="EMBL/GenBank/DDBJ databases">
        <authorList>
            <consortium name="Genoscope - CEA"/>
            <person name="William W."/>
        </authorList>
    </citation>
    <scope>NUCLEOTIDE SEQUENCE</scope>
</reference>
<dbReference type="AlphaFoldDB" id="A0A8S1QAZ6"/>
<keyword evidence="4" id="KW-1185">Reference proteome</keyword>
<organism evidence="3 4">
    <name type="scientific">Paramecium sonneborni</name>
    <dbReference type="NCBI Taxonomy" id="65129"/>
    <lineage>
        <taxon>Eukaryota</taxon>
        <taxon>Sar</taxon>
        <taxon>Alveolata</taxon>
        <taxon>Ciliophora</taxon>
        <taxon>Intramacronucleata</taxon>
        <taxon>Oligohymenophorea</taxon>
        <taxon>Peniculida</taxon>
        <taxon>Parameciidae</taxon>
        <taxon>Paramecium</taxon>
    </lineage>
</organism>